<dbReference type="OrthoDB" id="6462155at2"/>
<dbReference type="RefSeq" id="WP_115164464.1">
    <property type="nucleotide sequence ID" value="NZ_UGUA01000002.1"/>
</dbReference>
<dbReference type="EMBL" id="UGUA01000002">
    <property type="protein sequence ID" value="SUC36014.1"/>
    <property type="molecule type" value="Genomic_DNA"/>
</dbReference>
<sequence length="124" mass="14389">MNITLPKTGFVTLENYWGEHLKRVYLSHTGFLTKVRTHFDMPDGAIYKDALIFQYQLGIGSPKDYWYMEIETLSGIKYRTKDNFYCSISEEDHGQVTIGMNGEEKTMYVTFPSSSDCKTNLNLY</sequence>
<evidence type="ECO:0000313" key="1">
    <source>
        <dbReference type="EMBL" id="SUC36014.1"/>
    </source>
</evidence>
<name>A0A379G4N7_9GAMM</name>
<organism evidence="1 2">
    <name type="scientific">Providencia rustigianii</name>
    <dbReference type="NCBI Taxonomy" id="158850"/>
    <lineage>
        <taxon>Bacteria</taxon>
        <taxon>Pseudomonadati</taxon>
        <taxon>Pseudomonadota</taxon>
        <taxon>Gammaproteobacteria</taxon>
        <taxon>Enterobacterales</taxon>
        <taxon>Morganellaceae</taxon>
        <taxon>Providencia</taxon>
    </lineage>
</organism>
<dbReference type="Proteomes" id="UP000255129">
    <property type="component" value="Unassembled WGS sequence"/>
</dbReference>
<proteinExistence type="predicted"/>
<gene>
    <name evidence="1" type="ORF">NCTC12026_02419</name>
</gene>
<dbReference type="AlphaFoldDB" id="A0A379G4N7"/>
<evidence type="ECO:0000313" key="2">
    <source>
        <dbReference type="Proteomes" id="UP000255129"/>
    </source>
</evidence>
<protein>
    <submittedName>
        <fullName evidence="1">Uncharacterized protein</fullName>
    </submittedName>
</protein>
<reference evidence="1 2" key="1">
    <citation type="submission" date="2018-06" db="EMBL/GenBank/DDBJ databases">
        <authorList>
            <consortium name="Pathogen Informatics"/>
            <person name="Doyle S."/>
        </authorList>
    </citation>
    <scope>NUCLEOTIDE SEQUENCE [LARGE SCALE GENOMIC DNA]</scope>
    <source>
        <strain evidence="1 2">NCTC12026</strain>
    </source>
</reference>
<accession>A0A379G4N7</accession>